<feature type="transmembrane region" description="Helical" evidence="7">
    <location>
        <begin position="174"/>
        <end position="195"/>
    </location>
</feature>
<evidence type="ECO:0000256" key="4">
    <source>
        <dbReference type="ARBA" id="ARBA00022692"/>
    </source>
</evidence>
<dbReference type="PROSITE" id="PS50156">
    <property type="entry name" value="SSD"/>
    <property type="match status" value="1"/>
</dbReference>
<comment type="subcellular location">
    <subcellularLocation>
        <location evidence="1">Cell membrane</location>
        <topology evidence="1">Multi-pass membrane protein</topology>
    </subcellularLocation>
</comment>
<feature type="transmembrane region" description="Helical" evidence="7">
    <location>
        <begin position="116"/>
        <end position="138"/>
    </location>
</feature>
<organism evidence="9">
    <name type="scientific">uncultured Thermoleophilia bacterium</name>
    <dbReference type="NCBI Taxonomy" id="1497501"/>
    <lineage>
        <taxon>Bacteria</taxon>
        <taxon>Bacillati</taxon>
        <taxon>Actinomycetota</taxon>
        <taxon>Thermoleophilia</taxon>
        <taxon>environmental samples</taxon>
    </lineage>
</organism>
<dbReference type="InterPro" id="IPR050545">
    <property type="entry name" value="Mycobact_MmpL"/>
</dbReference>
<sequence length="543" mass="55999">RGVIAPLMVLFAVAIAYLVSVRVVGWAGGALGYAVPGELEPLMVVLLLGVVTDYAIFFLSSFRRRIGIGDPRLEAARTAVVDTGPIVVVAGVVVAVGTATMAVAELEFFRVLGPGMGLTVLTGLVVSVTLIPALLAVFGRVLFWPTRIGHGATRPPRQLPHRRSSLFAATRPRLVAPLVVVVCTAVLVALGSGMSRTALGFTVIRGLGHDTEAQVAARAAAAGFAPGILAPTVLLLEEDEIVREPLELIRFEQLLEQQPGVAGVIGPREQLVGVPLGAVLARNGDAARYALILDADPFGAPGIERLRRIQRSLPGLLAEAGLSGATVSIGGNTALALQTVDTLRSDLLRIAVVALLANFVLLLAFLRAPVAALYLLGASVLGLAAALGLTTFVFQGLLGQAELTYYVPFAAAVLLLSLGSDYTIFVAGRVWQEARGRPLREAVAGAAAGAGSAVTAAGAALALSFALLAIVPLDTFRTLAFALAAGVVLDAFVVRTVLVPALIATVGERSRWPYGRFGLGEPACAAPTAPASSGRAPIAASQD</sequence>
<proteinExistence type="inferred from homology"/>
<evidence type="ECO:0000259" key="8">
    <source>
        <dbReference type="PROSITE" id="PS50156"/>
    </source>
</evidence>
<feature type="transmembrane region" description="Helical" evidence="7">
    <location>
        <begin position="41"/>
        <end position="62"/>
    </location>
</feature>
<evidence type="ECO:0000256" key="6">
    <source>
        <dbReference type="ARBA" id="ARBA00023136"/>
    </source>
</evidence>
<dbReference type="AlphaFoldDB" id="A0A6J4UJ86"/>
<feature type="transmembrane region" description="Helical" evidence="7">
    <location>
        <begin position="479"/>
        <end position="506"/>
    </location>
</feature>
<feature type="transmembrane region" description="Helical" evidence="7">
    <location>
        <begin position="215"/>
        <end position="236"/>
    </location>
</feature>
<feature type="transmembrane region" description="Helical" evidence="7">
    <location>
        <begin position="315"/>
        <end position="335"/>
    </location>
</feature>
<feature type="transmembrane region" description="Helical" evidence="7">
    <location>
        <begin position="83"/>
        <end position="104"/>
    </location>
</feature>
<feature type="transmembrane region" description="Helical" evidence="7">
    <location>
        <begin position="373"/>
        <end position="394"/>
    </location>
</feature>
<evidence type="ECO:0000256" key="7">
    <source>
        <dbReference type="SAM" id="Phobius"/>
    </source>
</evidence>
<feature type="domain" description="SSD" evidence="8">
    <location>
        <begin position="346"/>
        <end position="504"/>
    </location>
</feature>
<dbReference type="Pfam" id="PF03176">
    <property type="entry name" value="MMPL"/>
    <property type="match status" value="2"/>
</dbReference>
<feature type="transmembrane region" description="Helical" evidence="7">
    <location>
        <begin position="406"/>
        <end position="431"/>
    </location>
</feature>
<feature type="transmembrane region" description="Helical" evidence="7">
    <location>
        <begin position="7"/>
        <end position="35"/>
    </location>
</feature>
<gene>
    <name evidence="9" type="ORF">AVDCRST_MAG79-2698</name>
</gene>
<evidence type="ECO:0000256" key="3">
    <source>
        <dbReference type="ARBA" id="ARBA00022475"/>
    </source>
</evidence>
<keyword evidence="6 7" id="KW-0472">Membrane</keyword>
<feature type="non-terminal residue" evidence="9">
    <location>
        <position position="1"/>
    </location>
</feature>
<evidence type="ECO:0000256" key="1">
    <source>
        <dbReference type="ARBA" id="ARBA00004651"/>
    </source>
</evidence>
<comment type="similarity">
    <text evidence="2">Belongs to the resistance-nodulation-cell division (RND) (TC 2.A.6) family. MmpL subfamily.</text>
</comment>
<dbReference type="InterPro" id="IPR004869">
    <property type="entry name" value="MMPL_dom"/>
</dbReference>
<dbReference type="EMBL" id="CADCWC010000417">
    <property type="protein sequence ID" value="CAA9550941.1"/>
    <property type="molecule type" value="Genomic_DNA"/>
</dbReference>
<feature type="transmembrane region" description="Helical" evidence="7">
    <location>
        <begin position="443"/>
        <end position="473"/>
    </location>
</feature>
<keyword evidence="4 7" id="KW-0812">Transmembrane</keyword>
<keyword evidence="3" id="KW-1003">Cell membrane</keyword>
<name>A0A6J4UJ86_9ACTN</name>
<reference evidence="9" key="1">
    <citation type="submission" date="2020-02" db="EMBL/GenBank/DDBJ databases">
        <authorList>
            <person name="Meier V. D."/>
        </authorList>
    </citation>
    <scope>NUCLEOTIDE SEQUENCE</scope>
    <source>
        <strain evidence="9">AVDCRST_MAG79</strain>
    </source>
</reference>
<protein>
    <recommendedName>
        <fullName evidence="8">SSD domain-containing protein</fullName>
    </recommendedName>
</protein>
<dbReference type="PANTHER" id="PTHR33406">
    <property type="entry name" value="MEMBRANE PROTEIN MJ1562-RELATED"/>
    <property type="match status" value="1"/>
</dbReference>
<dbReference type="Gene3D" id="1.20.1640.10">
    <property type="entry name" value="Multidrug efflux transporter AcrB transmembrane domain"/>
    <property type="match status" value="2"/>
</dbReference>
<evidence type="ECO:0000256" key="5">
    <source>
        <dbReference type="ARBA" id="ARBA00022989"/>
    </source>
</evidence>
<accession>A0A6J4UJ86</accession>
<dbReference type="InterPro" id="IPR000731">
    <property type="entry name" value="SSD"/>
</dbReference>
<evidence type="ECO:0000313" key="9">
    <source>
        <dbReference type="EMBL" id="CAA9550941.1"/>
    </source>
</evidence>
<dbReference type="PANTHER" id="PTHR33406:SF6">
    <property type="entry name" value="MEMBRANE PROTEIN YDGH-RELATED"/>
    <property type="match status" value="1"/>
</dbReference>
<keyword evidence="5 7" id="KW-1133">Transmembrane helix</keyword>
<dbReference type="SUPFAM" id="SSF82866">
    <property type="entry name" value="Multidrug efflux transporter AcrB transmembrane domain"/>
    <property type="match status" value="2"/>
</dbReference>
<feature type="transmembrane region" description="Helical" evidence="7">
    <location>
        <begin position="347"/>
        <end position="366"/>
    </location>
</feature>
<evidence type="ECO:0000256" key="2">
    <source>
        <dbReference type="ARBA" id="ARBA00010157"/>
    </source>
</evidence>
<dbReference type="GO" id="GO:0005886">
    <property type="term" value="C:plasma membrane"/>
    <property type="evidence" value="ECO:0007669"/>
    <property type="project" value="UniProtKB-SubCell"/>
</dbReference>